<evidence type="ECO:0000256" key="1">
    <source>
        <dbReference type="SAM" id="Phobius"/>
    </source>
</evidence>
<organism evidence="2 3">
    <name type="scientific">Platanthera guangdongensis</name>
    <dbReference type="NCBI Taxonomy" id="2320717"/>
    <lineage>
        <taxon>Eukaryota</taxon>
        <taxon>Viridiplantae</taxon>
        <taxon>Streptophyta</taxon>
        <taxon>Embryophyta</taxon>
        <taxon>Tracheophyta</taxon>
        <taxon>Spermatophyta</taxon>
        <taxon>Magnoliopsida</taxon>
        <taxon>Liliopsida</taxon>
        <taxon>Asparagales</taxon>
        <taxon>Orchidaceae</taxon>
        <taxon>Orchidoideae</taxon>
        <taxon>Orchideae</taxon>
        <taxon>Orchidinae</taxon>
        <taxon>Platanthera</taxon>
    </lineage>
</organism>
<proteinExistence type="predicted"/>
<keyword evidence="3" id="KW-1185">Reference proteome</keyword>
<evidence type="ECO:0000313" key="2">
    <source>
        <dbReference type="EMBL" id="KAK8952872.1"/>
    </source>
</evidence>
<comment type="caution">
    <text evidence="2">The sequence shown here is derived from an EMBL/GenBank/DDBJ whole genome shotgun (WGS) entry which is preliminary data.</text>
</comment>
<name>A0ABR2LVH2_9ASPA</name>
<evidence type="ECO:0000313" key="3">
    <source>
        <dbReference type="Proteomes" id="UP001412067"/>
    </source>
</evidence>
<keyword evidence="1" id="KW-0812">Transmembrane</keyword>
<keyword evidence="1" id="KW-0472">Membrane</keyword>
<keyword evidence="1" id="KW-1133">Transmembrane helix</keyword>
<protein>
    <submittedName>
        <fullName evidence="2">Dynamin-2A</fullName>
    </submittedName>
</protein>
<dbReference type="EMBL" id="JBBWWR010000014">
    <property type="protein sequence ID" value="KAK8952872.1"/>
    <property type="molecule type" value="Genomic_DNA"/>
</dbReference>
<feature type="transmembrane region" description="Helical" evidence="1">
    <location>
        <begin position="93"/>
        <end position="112"/>
    </location>
</feature>
<accession>A0ABR2LVH2</accession>
<feature type="transmembrane region" description="Helical" evidence="1">
    <location>
        <begin position="119"/>
        <end position="135"/>
    </location>
</feature>
<sequence length="201" mass="22795">MKVFCDKEIFLIITSIYFFNRSSIIIIPYFFLSFAAHPSEYSKFFTMLNLSINNFFYFAREEVIQLSESMMQASALLADEDVDEKSPSRRTSTFLNVVALGNVISSLILVMADRSAKKNAYSVIFIGLIALPVFPLLSRLIYFSIVLCIGCWEVCSYEQFGRASDPRKLHLVDNQPSPRGHRSCKENSMAVGSPICSQHIE</sequence>
<reference evidence="2 3" key="1">
    <citation type="journal article" date="2022" name="Nat. Plants">
        <title>Genomes of leafy and leafless Platanthera orchids illuminate the evolution of mycoheterotrophy.</title>
        <authorList>
            <person name="Li M.H."/>
            <person name="Liu K.W."/>
            <person name="Li Z."/>
            <person name="Lu H.C."/>
            <person name="Ye Q.L."/>
            <person name="Zhang D."/>
            <person name="Wang J.Y."/>
            <person name="Li Y.F."/>
            <person name="Zhong Z.M."/>
            <person name="Liu X."/>
            <person name="Yu X."/>
            <person name="Liu D.K."/>
            <person name="Tu X.D."/>
            <person name="Liu B."/>
            <person name="Hao Y."/>
            <person name="Liao X.Y."/>
            <person name="Jiang Y.T."/>
            <person name="Sun W.H."/>
            <person name="Chen J."/>
            <person name="Chen Y.Q."/>
            <person name="Ai Y."/>
            <person name="Zhai J.W."/>
            <person name="Wu S.S."/>
            <person name="Zhou Z."/>
            <person name="Hsiao Y.Y."/>
            <person name="Wu W.L."/>
            <person name="Chen Y.Y."/>
            <person name="Lin Y.F."/>
            <person name="Hsu J.L."/>
            <person name="Li C.Y."/>
            <person name="Wang Z.W."/>
            <person name="Zhao X."/>
            <person name="Zhong W.Y."/>
            <person name="Ma X.K."/>
            <person name="Ma L."/>
            <person name="Huang J."/>
            <person name="Chen G.Z."/>
            <person name="Huang M.Z."/>
            <person name="Huang L."/>
            <person name="Peng D.H."/>
            <person name="Luo Y.B."/>
            <person name="Zou S.Q."/>
            <person name="Chen S.P."/>
            <person name="Lan S."/>
            <person name="Tsai W.C."/>
            <person name="Van de Peer Y."/>
            <person name="Liu Z.J."/>
        </authorList>
    </citation>
    <scope>NUCLEOTIDE SEQUENCE [LARGE SCALE GENOMIC DNA]</scope>
    <source>
        <strain evidence="2">Lor288</strain>
    </source>
</reference>
<dbReference type="Proteomes" id="UP001412067">
    <property type="component" value="Unassembled WGS sequence"/>
</dbReference>
<gene>
    <name evidence="2" type="primary">DRP2A</name>
    <name evidence="2" type="ORF">KSP40_PGU006241</name>
</gene>
<feature type="transmembrane region" description="Helical" evidence="1">
    <location>
        <begin position="9"/>
        <end position="31"/>
    </location>
</feature>